<dbReference type="PANTHER" id="PTHR33112:SF10">
    <property type="entry name" value="TOL"/>
    <property type="match status" value="1"/>
</dbReference>
<sequence length="689" mass="78456">MATKFSCISSSEKGEYSYEPTVEMEEMIDEWMEMRDEWAMIGMTVSLAALMRRSDMIADPVVFGGDVANNAYRNRTHNSRSMYYYINPMTWLTLFVLICQFFATDEWIYPDHDAFPGRLLEDKEVSHYEASTGLCDRCVNIDLEITLSSLRDLKNDCPLCQILSRCLNKDEIKKTKMRLLEARSYVRICTVPDDSITSESIQPGLPVFLQSGSPGHFRLIKEWLRLCDEGECSRSGGCCPKPNGAMPSRVIDVGEDNIGHDKIGHDTVCLISTDQRRGIHYVALSHCWGDLTNDQKDSWCTTCSNEKDRIQGFLVEQLPATFQDAIRVTREIGKRYLWIDSLCIIQGEGGDWETEAKKMEAVFRNAYCTVAATSAEVSTKGFLNRPVDESNLQYVTVPNSSHGKVYVCTSIDDFPGDVVEGVLNKRAWVFQERALSRRTIHFTKRQTYFECGGGVRCETLTYMRNGKFSFRSDPEFPRSIEGYSETAQIMHFQSLFAEYSNLGLTNETDRPVAIDSLATALGEAFRTKVRYGIFERHLHRSLLWQRSQDDPMRRISFAAGQMLPSWSWMAYRGQIEYSEIRDAEWDKSVQFAEDILKARVKWLQDCVIKPEGPKHVLRDEKDNEVGHLCFDTQPGKTSAEVRCAIIGRETGGEDECSTQPGGRFERVGMGSIPQRFILFDGQDDTAQIL</sequence>
<dbReference type="EMBL" id="JAGMUV010000016">
    <property type="protein sequence ID" value="KAH7132760.1"/>
    <property type="molecule type" value="Genomic_DNA"/>
</dbReference>
<organism evidence="3 4">
    <name type="scientific">Dactylonectria macrodidyma</name>
    <dbReference type="NCBI Taxonomy" id="307937"/>
    <lineage>
        <taxon>Eukaryota</taxon>
        <taxon>Fungi</taxon>
        <taxon>Dikarya</taxon>
        <taxon>Ascomycota</taxon>
        <taxon>Pezizomycotina</taxon>
        <taxon>Sordariomycetes</taxon>
        <taxon>Hypocreomycetidae</taxon>
        <taxon>Hypocreales</taxon>
        <taxon>Nectriaceae</taxon>
        <taxon>Dactylonectria</taxon>
    </lineage>
</organism>
<feature type="transmembrane region" description="Helical" evidence="1">
    <location>
        <begin position="82"/>
        <end position="103"/>
    </location>
</feature>
<accession>A0A9P9E7C8</accession>
<dbReference type="InterPro" id="IPR010730">
    <property type="entry name" value="HET"/>
</dbReference>
<dbReference type="Proteomes" id="UP000738349">
    <property type="component" value="Unassembled WGS sequence"/>
</dbReference>
<comment type="caution">
    <text evidence="3">The sequence shown here is derived from an EMBL/GenBank/DDBJ whole genome shotgun (WGS) entry which is preliminary data.</text>
</comment>
<protein>
    <submittedName>
        <fullName evidence="3">Heterokaryon incompatibility protein-domain-containing protein</fullName>
    </submittedName>
</protein>
<dbReference type="AlphaFoldDB" id="A0A9P9E7C8"/>
<proteinExistence type="predicted"/>
<keyword evidence="1" id="KW-0812">Transmembrane</keyword>
<keyword evidence="4" id="KW-1185">Reference proteome</keyword>
<keyword evidence="1" id="KW-1133">Transmembrane helix</keyword>
<reference evidence="3" key="1">
    <citation type="journal article" date="2021" name="Nat. Commun.">
        <title>Genetic determinants of endophytism in the Arabidopsis root mycobiome.</title>
        <authorList>
            <person name="Mesny F."/>
            <person name="Miyauchi S."/>
            <person name="Thiergart T."/>
            <person name="Pickel B."/>
            <person name="Atanasova L."/>
            <person name="Karlsson M."/>
            <person name="Huettel B."/>
            <person name="Barry K.W."/>
            <person name="Haridas S."/>
            <person name="Chen C."/>
            <person name="Bauer D."/>
            <person name="Andreopoulos W."/>
            <person name="Pangilinan J."/>
            <person name="LaButti K."/>
            <person name="Riley R."/>
            <person name="Lipzen A."/>
            <person name="Clum A."/>
            <person name="Drula E."/>
            <person name="Henrissat B."/>
            <person name="Kohler A."/>
            <person name="Grigoriev I.V."/>
            <person name="Martin F.M."/>
            <person name="Hacquard S."/>
        </authorList>
    </citation>
    <scope>NUCLEOTIDE SEQUENCE</scope>
    <source>
        <strain evidence="3">MPI-CAGE-AT-0147</strain>
    </source>
</reference>
<dbReference type="PANTHER" id="PTHR33112">
    <property type="entry name" value="DOMAIN PROTEIN, PUTATIVE-RELATED"/>
    <property type="match status" value="1"/>
</dbReference>
<gene>
    <name evidence="3" type="ORF">EDB81DRAFT_763284</name>
</gene>
<evidence type="ECO:0000259" key="2">
    <source>
        <dbReference type="Pfam" id="PF06985"/>
    </source>
</evidence>
<dbReference type="OrthoDB" id="4062651at2759"/>
<evidence type="ECO:0000313" key="3">
    <source>
        <dbReference type="EMBL" id="KAH7132760.1"/>
    </source>
</evidence>
<evidence type="ECO:0000313" key="4">
    <source>
        <dbReference type="Proteomes" id="UP000738349"/>
    </source>
</evidence>
<name>A0A9P9E7C8_9HYPO</name>
<feature type="domain" description="Heterokaryon incompatibility" evidence="2">
    <location>
        <begin position="281"/>
        <end position="432"/>
    </location>
</feature>
<evidence type="ECO:0000256" key="1">
    <source>
        <dbReference type="SAM" id="Phobius"/>
    </source>
</evidence>
<keyword evidence="1" id="KW-0472">Membrane</keyword>
<dbReference type="Pfam" id="PF06985">
    <property type="entry name" value="HET"/>
    <property type="match status" value="1"/>
</dbReference>